<gene>
    <name evidence="2" type="ORF">B0J12DRAFT_703765</name>
</gene>
<name>A0ABQ8G0B5_9PEZI</name>
<evidence type="ECO:0000256" key="1">
    <source>
        <dbReference type="SAM" id="MobiDB-lite"/>
    </source>
</evidence>
<accession>A0ABQ8G0B5</accession>
<protein>
    <submittedName>
        <fullName evidence="2">Uncharacterized protein</fullName>
    </submittedName>
</protein>
<comment type="caution">
    <text evidence="2">The sequence shown here is derived from an EMBL/GenBank/DDBJ whole genome shotgun (WGS) entry which is preliminary data.</text>
</comment>
<evidence type="ECO:0000313" key="3">
    <source>
        <dbReference type="Proteomes" id="UP000774617"/>
    </source>
</evidence>
<feature type="compositionally biased region" description="Pro residues" evidence="1">
    <location>
        <begin position="61"/>
        <end position="71"/>
    </location>
</feature>
<organism evidence="2 3">
    <name type="scientific">Macrophomina phaseolina</name>
    <dbReference type="NCBI Taxonomy" id="35725"/>
    <lineage>
        <taxon>Eukaryota</taxon>
        <taxon>Fungi</taxon>
        <taxon>Dikarya</taxon>
        <taxon>Ascomycota</taxon>
        <taxon>Pezizomycotina</taxon>
        <taxon>Dothideomycetes</taxon>
        <taxon>Dothideomycetes incertae sedis</taxon>
        <taxon>Botryosphaeriales</taxon>
        <taxon>Botryosphaeriaceae</taxon>
        <taxon>Macrophomina</taxon>
    </lineage>
</organism>
<feature type="region of interest" description="Disordered" evidence="1">
    <location>
        <begin position="34"/>
        <end position="81"/>
    </location>
</feature>
<dbReference type="EMBL" id="JAGTJR010000039">
    <property type="protein sequence ID" value="KAH7033951.1"/>
    <property type="molecule type" value="Genomic_DNA"/>
</dbReference>
<reference evidence="2 3" key="1">
    <citation type="journal article" date="2021" name="Nat. Commun.">
        <title>Genetic determinants of endophytism in the Arabidopsis root mycobiome.</title>
        <authorList>
            <person name="Mesny F."/>
            <person name="Miyauchi S."/>
            <person name="Thiergart T."/>
            <person name="Pickel B."/>
            <person name="Atanasova L."/>
            <person name="Karlsson M."/>
            <person name="Huettel B."/>
            <person name="Barry K.W."/>
            <person name="Haridas S."/>
            <person name="Chen C."/>
            <person name="Bauer D."/>
            <person name="Andreopoulos W."/>
            <person name="Pangilinan J."/>
            <person name="LaButti K."/>
            <person name="Riley R."/>
            <person name="Lipzen A."/>
            <person name="Clum A."/>
            <person name="Drula E."/>
            <person name="Henrissat B."/>
            <person name="Kohler A."/>
            <person name="Grigoriev I.V."/>
            <person name="Martin F.M."/>
            <person name="Hacquard S."/>
        </authorList>
    </citation>
    <scope>NUCLEOTIDE SEQUENCE [LARGE SCALE GENOMIC DNA]</scope>
    <source>
        <strain evidence="2 3">MPI-SDFR-AT-0080</strain>
    </source>
</reference>
<feature type="compositionally biased region" description="Low complexity" evidence="1">
    <location>
        <begin position="72"/>
        <end position="81"/>
    </location>
</feature>
<evidence type="ECO:0000313" key="2">
    <source>
        <dbReference type="EMBL" id="KAH7033951.1"/>
    </source>
</evidence>
<keyword evidence="3" id="KW-1185">Reference proteome</keyword>
<proteinExistence type="predicted"/>
<dbReference type="Proteomes" id="UP000774617">
    <property type="component" value="Unassembled WGS sequence"/>
</dbReference>
<sequence>MSSTRKVSALLPINPLADRAYNYKYVDPNIRGAPHPLFGPVPPPERSDSRPLPTDPALSPRYPPPPPPTPSPSLSSMASQSQETNFPEIANVILGYACNILILYRTRQIDAHILQAGSSCYKESMGVLKNLRDDTWYTITGNVVDDGELERKAKVELAWPYSFFRPELDASARFVVVYQTRWRKKGDEDWKSVAYWKRVFSTKDDAYEGYWWGAHQGWSIPIVYDEASA</sequence>